<gene>
    <name evidence="1" type="ORF">MNBD_ALPHA11-245</name>
</gene>
<dbReference type="EMBL" id="UOEQ01000570">
    <property type="protein sequence ID" value="VAW24968.1"/>
    <property type="molecule type" value="Genomic_DNA"/>
</dbReference>
<protein>
    <submittedName>
        <fullName evidence="1">Uncharacterized protein</fullName>
    </submittedName>
</protein>
<reference evidence="1" key="1">
    <citation type="submission" date="2018-06" db="EMBL/GenBank/DDBJ databases">
        <authorList>
            <person name="Zhirakovskaya E."/>
        </authorList>
    </citation>
    <scope>NUCLEOTIDE SEQUENCE</scope>
</reference>
<dbReference type="AlphaFoldDB" id="A0A3B0U3R0"/>
<accession>A0A3B0U3R0</accession>
<evidence type="ECO:0000313" key="1">
    <source>
        <dbReference type="EMBL" id="VAW24968.1"/>
    </source>
</evidence>
<organism evidence="1">
    <name type="scientific">hydrothermal vent metagenome</name>
    <dbReference type="NCBI Taxonomy" id="652676"/>
    <lineage>
        <taxon>unclassified sequences</taxon>
        <taxon>metagenomes</taxon>
        <taxon>ecological metagenomes</taxon>
    </lineage>
</organism>
<name>A0A3B0U3R0_9ZZZZ</name>
<proteinExistence type="predicted"/>
<sequence>MIKKFLENYETFFINNRPYYIRGAIDAFSTPQAYAIKNFNQTTYGSVIYDH</sequence>